<accession>A0AAV5SSK9</accession>
<dbReference type="InterPro" id="IPR019421">
    <property type="entry name" value="7TM_GPCR_serpentine_rcpt_Srd"/>
</dbReference>
<evidence type="ECO:0000256" key="1">
    <source>
        <dbReference type="ARBA" id="ARBA00004141"/>
    </source>
</evidence>
<evidence type="ECO:0000256" key="2">
    <source>
        <dbReference type="ARBA" id="ARBA00009166"/>
    </source>
</evidence>
<protein>
    <recommendedName>
        <fullName evidence="9">G protein-coupled receptor</fullName>
    </recommendedName>
</protein>
<reference evidence="7" key="1">
    <citation type="submission" date="2023-10" db="EMBL/GenBank/DDBJ databases">
        <title>Genome assembly of Pristionchus species.</title>
        <authorList>
            <person name="Yoshida K."/>
            <person name="Sommer R.J."/>
        </authorList>
    </citation>
    <scope>NUCLEOTIDE SEQUENCE</scope>
    <source>
        <strain evidence="7">RS0144</strain>
    </source>
</reference>
<evidence type="ECO:0000256" key="4">
    <source>
        <dbReference type="ARBA" id="ARBA00022989"/>
    </source>
</evidence>
<gene>
    <name evidence="7" type="ORF">PENTCL1PPCAC_8308</name>
</gene>
<sequence length="131" mass="14898">MSTAEFRLIIMLHSILLFFSVALNGFLLYCIFRFTPKSTFSFALVMNVHAVLDLAGTISCFLSMSRILNLETRIVLISHGPCSLVSTRLCFLSYDGYLTGAVAVFYTNMCSFRVRYRILRDGSINMRDVLR</sequence>
<dbReference type="InterPro" id="IPR050920">
    <property type="entry name" value="Nematode_rcpt-like_delta"/>
</dbReference>
<evidence type="ECO:0000256" key="6">
    <source>
        <dbReference type="SAM" id="Phobius"/>
    </source>
</evidence>
<feature type="transmembrane region" description="Helical" evidence="6">
    <location>
        <begin position="6"/>
        <end position="32"/>
    </location>
</feature>
<dbReference type="PANTHER" id="PTHR22945">
    <property type="entry name" value="SERPENTINE RECEPTOR, CLASS D DELTA"/>
    <property type="match status" value="1"/>
</dbReference>
<keyword evidence="5 6" id="KW-0472">Membrane</keyword>
<organism evidence="7 8">
    <name type="scientific">Pristionchus entomophagus</name>
    <dbReference type="NCBI Taxonomy" id="358040"/>
    <lineage>
        <taxon>Eukaryota</taxon>
        <taxon>Metazoa</taxon>
        <taxon>Ecdysozoa</taxon>
        <taxon>Nematoda</taxon>
        <taxon>Chromadorea</taxon>
        <taxon>Rhabditida</taxon>
        <taxon>Rhabditina</taxon>
        <taxon>Diplogasteromorpha</taxon>
        <taxon>Diplogasteroidea</taxon>
        <taxon>Neodiplogasteridae</taxon>
        <taxon>Pristionchus</taxon>
    </lineage>
</organism>
<comment type="caution">
    <text evidence="7">The sequence shown here is derived from an EMBL/GenBank/DDBJ whole genome shotgun (WGS) entry which is preliminary data.</text>
</comment>
<keyword evidence="8" id="KW-1185">Reference proteome</keyword>
<dbReference type="AlphaFoldDB" id="A0AAV5SSK9"/>
<evidence type="ECO:0000313" key="8">
    <source>
        <dbReference type="Proteomes" id="UP001432027"/>
    </source>
</evidence>
<evidence type="ECO:0000256" key="5">
    <source>
        <dbReference type="ARBA" id="ARBA00023136"/>
    </source>
</evidence>
<dbReference type="EMBL" id="BTSX01000002">
    <property type="protein sequence ID" value="GMS86133.1"/>
    <property type="molecule type" value="Genomic_DNA"/>
</dbReference>
<feature type="transmembrane region" description="Helical" evidence="6">
    <location>
        <begin position="85"/>
        <end position="107"/>
    </location>
</feature>
<comment type="similarity">
    <text evidence="2">Belongs to the nematode receptor-like protein srd family.</text>
</comment>
<dbReference type="GO" id="GO:0016020">
    <property type="term" value="C:membrane"/>
    <property type="evidence" value="ECO:0007669"/>
    <property type="project" value="UniProtKB-SubCell"/>
</dbReference>
<proteinExistence type="inferred from homology"/>
<dbReference type="PANTHER" id="PTHR22945:SF40">
    <property type="entry name" value="SERPENTINE RECEPTOR, CLASS D (DELTA)-RELATED"/>
    <property type="match status" value="1"/>
</dbReference>
<evidence type="ECO:0008006" key="9">
    <source>
        <dbReference type="Google" id="ProtNLM"/>
    </source>
</evidence>
<keyword evidence="4 6" id="KW-1133">Transmembrane helix</keyword>
<dbReference type="Proteomes" id="UP001432027">
    <property type="component" value="Unassembled WGS sequence"/>
</dbReference>
<evidence type="ECO:0000256" key="3">
    <source>
        <dbReference type="ARBA" id="ARBA00022692"/>
    </source>
</evidence>
<feature type="transmembrane region" description="Helical" evidence="6">
    <location>
        <begin position="44"/>
        <end position="65"/>
    </location>
</feature>
<dbReference type="Pfam" id="PF10317">
    <property type="entry name" value="7TM_GPCR_Srd"/>
    <property type="match status" value="1"/>
</dbReference>
<comment type="subcellular location">
    <subcellularLocation>
        <location evidence="1">Membrane</location>
        <topology evidence="1">Multi-pass membrane protein</topology>
    </subcellularLocation>
</comment>
<feature type="non-terminal residue" evidence="7">
    <location>
        <position position="131"/>
    </location>
</feature>
<evidence type="ECO:0000313" key="7">
    <source>
        <dbReference type="EMBL" id="GMS86133.1"/>
    </source>
</evidence>
<name>A0AAV5SSK9_9BILA</name>
<keyword evidence="3 6" id="KW-0812">Transmembrane</keyword>